<name>A0A9P6DM02_9AGAM</name>
<dbReference type="Gene3D" id="3.90.640.10">
    <property type="entry name" value="Actin, Chain A, domain 4"/>
    <property type="match status" value="2"/>
</dbReference>
<proteinExistence type="inferred from homology"/>
<sequence length="678" mass="76228">MRYGFATSRSPYVSTNVVAKYKDRKNGKQLLLFGQAVEADSASRLAMKTPWEGDVLCNSEALESGLDFAFLRLGIDSPSVDHPIIMSERLATPLTSRVLASELLFEAYTAPSVVYAIDSILSHSYNRPDTASTSRDGLVLSFNTASTCVIPVLNGRGILSQAKRLPWGGSQASDYLLKLLHLKYPNFGTKVTPQQSTWMLHRFCSFSPSYADALKTLSSPAGMSAADIIIQFPYILPVSEEKTEEELARLAEKRKESGRRLQEQAAKARGEKLLQKEYDLQNLLALKEWKNKEKKADFAARMKAEGIDSEVMLDEDIKRLEMTLRRARRKEEGLDDEPGEEPSFPLVDVPDHELNDEQLKEKRRQRLMKAGYDARMRAKKEKEKEKEAKEEQERQEQIERQADPSGWAKRIRGEHTAVMERIKERKKRRAALTDRKSAAAQARMKNIASLADDQPPVKKRKKGGNDDMFGENDEDWMIYRQVNLDNASEEEEDDFATLAALESKLLSYDPAFTYEDTYSAIAVKRSALMSAFRPKYEEGDIQSAHRIHLNVERWRVPEAWFGPPAAGVDAAGLGELIEIVLKTFSQEERTRLVKDVFLTGGPALTPGLVERVQSTLQPILAPDTPISVSIASDARIDAWRGMAAFSRTPELEKVSVTRAEYQEWVARGSNDGGEVIGM</sequence>
<dbReference type="PANTHER" id="PTHR11937">
    <property type="entry name" value="ACTIN"/>
    <property type="match status" value="1"/>
</dbReference>
<evidence type="ECO:0000256" key="1">
    <source>
        <dbReference type="RuleBase" id="RU000487"/>
    </source>
</evidence>
<protein>
    <recommendedName>
        <fullName evidence="5">Actin-like ATPase domain-containing protein</fullName>
    </recommendedName>
</protein>
<evidence type="ECO:0008006" key="5">
    <source>
        <dbReference type="Google" id="ProtNLM"/>
    </source>
</evidence>
<comment type="similarity">
    <text evidence="1">Belongs to the actin family.</text>
</comment>
<feature type="region of interest" description="Disordered" evidence="2">
    <location>
        <begin position="376"/>
        <end position="407"/>
    </location>
</feature>
<dbReference type="SMART" id="SM00268">
    <property type="entry name" value="ACTIN"/>
    <property type="match status" value="1"/>
</dbReference>
<dbReference type="AlphaFoldDB" id="A0A9P6DM02"/>
<organism evidence="3 4">
    <name type="scientific">Hydnum rufescens UP504</name>
    <dbReference type="NCBI Taxonomy" id="1448309"/>
    <lineage>
        <taxon>Eukaryota</taxon>
        <taxon>Fungi</taxon>
        <taxon>Dikarya</taxon>
        <taxon>Basidiomycota</taxon>
        <taxon>Agaricomycotina</taxon>
        <taxon>Agaricomycetes</taxon>
        <taxon>Cantharellales</taxon>
        <taxon>Hydnaceae</taxon>
        <taxon>Hydnum</taxon>
    </lineage>
</organism>
<keyword evidence="4" id="KW-1185">Reference proteome</keyword>
<feature type="compositionally biased region" description="Basic and acidic residues" evidence="2">
    <location>
        <begin position="376"/>
        <end position="402"/>
    </location>
</feature>
<dbReference type="Gene3D" id="3.30.420.40">
    <property type="match status" value="4"/>
</dbReference>
<gene>
    <name evidence="3" type="ORF">BS47DRAFT_1488847</name>
</gene>
<dbReference type="Proteomes" id="UP000886523">
    <property type="component" value="Unassembled WGS sequence"/>
</dbReference>
<dbReference type="SUPFAM" id="SSF53067">
    <property type="entry name" value="Actin-like ATPase domain"/>
    <property type="match status" value="2"/>
</dbReference>
<dbReference type="InterPro" id="IPR043129">
    <property type="entry name" value="ATPase_NBD"/>
</dbReference>
<reference evidence="3" key="1">
    <citation type="journal article" date="2020" name="Nat. Commun.">
        <title>Large-scale genome sequencing of mycorrhizal fungi provides insights into the early evolution of symbiotic traits.</title>
        <authorList>
            <person name="Miyauchi S."/>
            <person name="Kiss E."/>
            <person name="Kuo A."/>
            <person name="Drula E."/>
            <person name="Kohler A."/>
            <person name="Sanchez-Garcia M."/>
            <person name="Morin E."/>
            <person name="Andreopoulos B."/>
            <person name="Barry K.W."/>
            <person name="Bonito G."/>
            <person name="Buee M."/>
            <person name="Carver A."/>
            <person name="Chen C."/>
            <person name="Cichocki N."/>
            <person name="Clum A."/>
            <person name="Culley D."/>
            <person name="Crous P.W."/>
            <person name="Fauchery L."/>
            <person name="Girlanda M."/>
            <person name="Hayes R.D."/>
            <person name="Keri Z."/>
            <person name="LaButti K."/>
            <person name="Lipzen A."/>
            <person name="Lombard V."/>
            <person name="Magnuson J."/>
            <person name="Maillard F."/>
            <person name="Murat C."/>
            <person name="Nolan M."/>
            <person name="Ohm R.A."/>
            <person name="Pangilinan J."/>
            <person name="Pereira M.F."/>
            <person name="Perotto S."/>
            <person name="Peter M."/>
            <person name="Pfister S."/>
            <person name="Riley R."/>
            <person name="Sitrit Y."/>
            <person name="Stielow J.B."/>
            <person name="Szollosi G."/>
            <person name="Zifcakova L."/>
            <person name="Stursova M."/>
            <person name="Spatafora J.W."/>
            <person name="Tedersoo L."/>
            <person name="Vaario L.M."/>
            <person name="Yamada A."/>
            <person name="Yan M."/>
            <person name="Wang P."/>
            <person name="Xu J."/>
            <person name="Bruns T."/>
            <person name="Baldrian P."/>
            <person name="Vilgalys R."/>
            <person name="Dunand C."/>
            <person name="Henrissat B."/>
            <person name="Grigoriev I.V."/>
            <person name="Hibbett D."/>
            <person name="Nagy L.G."/>
            <person name="Martin F.M."/>
        </authorList>
    </citation>
    <scope>NUCLEOTIDE SEQUENCE</scope>
    <source>
        <strain evidence="3">UP504</strain>
    </source>
</reference>
<comment type="caution">
    <text evidence="3">The sequence shown here is derived from an EMBL/GenBank/DDBJ whole genome shotgun (WGS) entry which is preliminary data.</text>
</comment>
<evidence type="ECO:0000313" key="3">
    <source>
        <dbReference type="EMBL" id="KAF9507441.1"/>
    </source>
</evidence>
<evidence type="ECO:0000256" key="2">
    <source>
        <dbReference type="SAM" id="MobiDB-lite"/>
    </source>
</evidence>
<feature type="region of interest" description="Disordered" evidence="2">
    <location>
        <begin position="446"/>
        <end position="471"/>
    </location>
</feature>
<dbReference type="EMBL" id="MU129081">
    <property type="protein sequence ID" value="KAF9507441.1"/>
    <property type="molecule type" value="Genomic_DNA"/>
</dbReference>
<evidence type="ECO:0000313" key="4">
    <source>
        <dbReference type="Proteomes" id="UP000886523"/>
    </source>
</evidence>
<dbReference type="Pfam" id="PF00022">
    <property type="entry name" value="Actin"/>
    <property type="match status" value="2"/>
</dbReference>
<dbReference type="Gene3D" id="2.30.36.70">
    <property type="entry name" value="Actin, Chain A, domain 2"/>
    <property type="match status" value="1"/>
</dbReference>
<dbReference type="InterPro" id="IPR004000">
    <property type="entry name" value="Actin"/>
</dbReference>
<feature type="region of interest" description="Disordered" evidence="2">
    <location>
        <begin position="329"/>
        <end position="352"/>
    </location>
</feature>
<dbReference type="OrthoDB" id="7340501at2759"/>
<accession>A0A9P6DM02</accession>
<dbReference type="FunFam" id="3.30.420.40:FF:000058">
    <property type="entry name" value="Putative actin-related protein 5"/>
    <property type="match status" value="1"/>
</dbReference>